<sequence length="380" mass="39939">MTEEFKMKKLLISLFVLALLLATSQAQAAQGWSGLGDTSLGAGIITYDGSGGFSAAVDGTDYLAPARVDDTKGNGDTGYVYSADKAYDENVKTRGLHEAIAAGTDPFAITPTGGWTAALRFDFWITDTTDGGDVSLTETGPPADGTIAVLHNAGANTIEIPNADGNLEVPNDGTIVLETYEAYAVVYRTDRWVPLDDKSTANFATLTTVETEFIPVGWMIDGTVAPAVAATLSSTNKVSRRDFDGAANEDLKFVWDVPADIDAASGIKFAVLCYVVNATAPANTQVVAFSLAGMALANSAILSGAVGSAQTSSLTADATYVQYDRLQTTFSSAVVVTNLADSLTAHFNLIRLATTTDTYAQDIGVAGIILKYKRFHNATF</sequence>
<reference evidence="1" key="1">
    <citation type="submission" date="2020-03" db="EMBL/GenBank/DDBJ databases">
        <title>The deep terrestrial virosphere.</title>
        <authorList>
            <person name="Holmfeldt K."/>
            <person name="Nilsson E."/>
            <person name="Simone D."/>
            <person name="Lopez-Fernandez M."/>
            <person name="Wu X."/>
            <person name="de Brujin I."/>
            <person name="Lundin D."/>
            <person name="Andersson A."/>
            <person name="Bertilsson S."/>
            <person name="Dopson M."/>
        </authorList>
    </citation>
    <scope>NUCLEOTIDE SEQUENCE</scope>
    <source>
        <strain evidence="1">MM415B01808</strain>
    </source>
</reference>
<organism evidence="1">
    <name type="scientific">viral metagenome</name>
    <dbReference type="NCBI Taxonomy" id="1070528"/>
    <lineage>
        <taxon>unclassified sequences</taxon>
        <taxon>metagenomes</taxon>
        <taxon>organismal metagenomes</taxon>
    </lineage>
</organism>
<evidence type="ECO:0000313" key="1">
    <source>
        <dbReference type="EMBL" id="QJA56702.1"/>
    </source>
</evidence>
<name>A0A6M3IJZ2_9ZZZZ</name>
<dbReference type="EMBL" id="MT141234">
    <property type="protein sequence ID" value="QJA56702.1"/>
    <property type="molecule type" value="Genomic_DNA"/>
</dbReference>
<protein>
    <submittedName>
        <fullName evidence="1">Uncharacterized protein</fullName>
    </submittedName>
</protein>
<accession>A0A6M3IJZ2</accession>
<dbReference type="AlphaFoldDB" id="A0A6M3IJZ2"/>
<proteinExistence type="predicted"/>
<gene>
    <name evidence="1" type="ORF">MM415B01808_0012</name>
</gene>